<dbReference type="GO" id="GO:0010411">
    <property type="term" value="P:xyloglucan metabolic process"/>
    <property type="evidence" value="ECO:0007669"/>
    <property type="project" value="TreeGrafter"/>
</dbReference>
<dbReference type="Proteomes" id="UP000183407">
    <property type="component" value="Unassembled WGS sequence"/>
</dbReference>
<reference evidence="2" key="1">
    <citation type="submission" date="2016-10" db="EMBL/GenBank/DDBJ databases">
        <authorList>
            <person name="Varghese N."/>
        </authorList>
    </citation>
    <scope>NUCLEOTIDE SEQUENCE [LARGE SCALE GENOMIC DNA]</scope>
    <source>
        <strain evidence="2">DSM 44719</strain>
    </source>
</reference>
<proteinExistence type="predicted"/>
<organism evidence="1 2">
    <name type="scientific">Rhodococcus jostii</name>
    <dbReference type="NCBI Taxonomy" id="132919"/>
    <lineage>
        <taxon>Bacteria</taxon>
        <taxon>Bacillati</taxon>
        <taxon>Actinomycetota</taxon>
        <taxon>Actinomycetes</taxon>
        <taxon>Mycobacteriales</taxon>
        <taxon>Nocardiaceae</taxon>
        <taxon>Rhodococcus</taxon>
    </lineage>
</organism>
<evidence type="ECO:0008006" key="3">
    <source>
        <dbReference type="Google" id="ProtNLM"/>
    </source>
</evidence>
<sequence>MDYSICLATTGAGLWTSHDGGKSWILSHCDNPKYPYELCVRAITASPDGSGAVWATIDSERGEDILARSVDRGETYQYVGVPAQGRQVLSLAVDPHSPRTILAGTRPGGVFRSTDGGVNWTELPVGVSPECSIGATRVTAIRYTDVPGEIWVSVEIDGLYHSTDGGGSWRRFEVSGGQVLLGEGEIWKDERHADIHDVVAGRSADGRRSVFVATPIGFFASDDGNRTWRCTRYPVDDTYESSLFYTRSLHANAAEPSVLVVGVGRRPPDHGSLGAIHRSEDGGLTWRPVSPVLRSVVWKIAGHPHDANVLAAVTLFGQVATTTDGGSSWQLCEREFGEIRGVAVVGS</sequence>
<dbReference type="CDD" id="cd15482">
    <property type="entry name" value="Sialidase_non-viral"/>
    <property type="match status" value="1"/>
</dbReference>
<dbReference type="InterPro" id="IPR052025">
    <property type="entry name" value="Xyloglucanase_GH74"/>
</dbReference>
<dbReference type="SUPFAM" id="SSF110296">
    <property type="entry name" value="Oligoxyloglucan reducing end-specific cellobiohydrolase"/>
    <property type="match status" value="1"/>
</dbReference>
<dbReference type="RefSeq" id="WP_143048774.1">
    <property type="nucleotide sequence ID" value="NZ_FNTL01000002.1"/>
</dbReference>
<dbReference type="InterPro" id="IPR015943">
    <property type="entry name" value="WD40/YVTN_repeat-like_dom_sf"/>
</dbReference>
<evidence type="ECO:0000313" key="1">
    <source>
        <dbReference type="EMBL" id="SEB34875.1"/>
    </source>
</evidence>
<protein>
    <recommendedName>
        <fullName evidence="3">Sortilin N-terminal domain-containing protein</fullName>
    </recommendedName>
</protein>
<name>A0A1H4ILX8_RHOJO</name>
<dbReference type="AlphaFoldDB" id="A0A1H4ILX8"/>
<gene>
    <name evidence="1" type="ORF">SAMN04490220_0204</name>
</gene>
<dbReference type="OrthoDB" id="9764804at2"/>
<dbReference type="PANTHER" id="PTHR43739">
    <property type="entry name" value="XYLOGLUCANASE (EUROFUNG)"/>
    <property type="match status" value="1"/>
</dbReference>
<dbReference type="PANTHER" id="PTHR43739:SF5">
    <property type="entry name" value="EXO-ALPHA-SIALIDASE"/>
    <property type="match status" value="1"/>
</dbReference>
<evidence type="ECO:0000313" key="2">
    <source>
        <dbReference type="Proteomes" id="UP000183407"/>
    </source>
</evidence>
<accession>A0A1H4ILX8</accession>
<dbReference type="EMBL" id="FNTL01000002">
    <property type="protein sequence ID" value="SEB34875.1"/>
    <property type="molecule type" value="Genomic_DNA"/>
</dbReference>
<dbReference type="Gene3D" id="2.130.10.10">
    <property type="entry name" value="YVTN repeat-like/Quinoprotein amine dehydrogenase"/>
    <property type="match status" value="2"/>
</dbReference>